<accession>A0A1G1V626</accession>
<gene>
    <name evidence="10" type="ORF">A3F61_02300</name>
</gene>
<dbReference type="EMBL" id="MHCA01000051">
    <property type="protein sequence ID" value="OGY10702.1"/>
    <property type="molecule type" value="Genomic_DNA"/>
</dbReference>
<dbReference type="NCBIfam" id="TIGR01411">
    <property type="entry name" value="tatAE"/>
    <property type="match status" value="1"/>
</dbReference>
<dbReference type="GO" id="GO:0005886">
    <property type="term" value="C:plasma membrane"/>
    <property type="evidence" value="ECO:0007669"/>
    <property type="project" value="UniProtKB-SubCell"/>
</dbReference>
<keyword evidence="5" id="KW-0653">Protein transport</keyword>
<evidence type="ECO:0000313" key="11">
    <source>
        <dbReference type="Proteomes" id="UP000178272"/>
    </source>
</evidence>
<dbReference type="AlphaFoldDB" id="A0A1G1V626"/>
<evidence type="ECO:0000313" key="10">
    <source>
        <dbReference type="EMBL" id="OGY10702.1"/>
    </source>
</evidence>
<evidence type="ECO:0000256" key="9">
    <source>
        <dbReference type="SAM" id="Phobius"/>
    </source>
</evidence>
<keyword evidence="3" id="KW-1003">Cell membrane</keyword>
<dbReference type="Pfam" id="PF02416">
    <property type="entry name" value="TatA_B_E"/>
    <property type="match status" value="1"/>
</dbReference>
<protein>
    <recommendedName>
        <fullName evidence="12">Sec-independent protein translocase protein TatA</fullName>
    </recommendedName>
</protein>
<dbReference type="InterPro" id="IPR006312">
    <property type="entry name" value="TatA/E"/>
</dbReference>
<comment type="subcellular location">
    <subcellularLocation>
        <location evidence="1">Cell membrane</location>
        <topology evidence="1">Single-pass membrane protein</topology>
    </subcellularLocation>
</comment>
<dbReference type="PANTHER" id="PTHR42982">
    <property type="entry name" value="SEC-INDEPENDENT PROTEIN TRANSLOCASE PROTEIN TATA"/>
    <property type="match status" value="1"/>
</dbReference>
<evidence type="ECO:0000256" key="2">
    <source>
        <dbReference type="ARBA" id="ARBA00022448"/>
    </source>
</evidence>
<reference evidence="10 11" key="1">
    <citation type="journal article" date="2016" name="Nat. Commun.">
        <title>Thousands of microbial genomes shed light on interconnected biogeochemical processes in an aquifer system.</title>
        <authorList>
            <person name="Anantharaman K."/>
            <person name="Brown C.T."/>
            <person name="Hug L.A."/>
            <person name="Sharon I."/>
            <person name="Castelle C.J."/>
            <person name="Probst A.J."/>
            <person name="Thomas B.C."/>
            <person name="Singh A."/>
            <person name="Wilkins M.J."/>
            <person name="Karaoz U."/>
            <person name="Brodie E.L."/>
            <person name="Williams K.H."/>
            <person name="Hubbard S.S."/>
            <person name="Banfield J.F."/>
        </authorList>
    </citation>
    <scope>NUCLEOTIDE SEQUENCE [LARGE SCALE GENOMIC DNA]</scope>
</reference>
<name>A0A1G1V626_9BACT</name>
<dbReference type="Proteomes" id="UP000178272">
    <property type="component" value="Unassembled WGS sequence"/>
</dbReference>
<evidence type="ECO:0000256" key="7">
    <source>
        <dbReference type="ARBA" id="ARBA00023010"/>
    </source>
</evidence>
<comment type="caution">
    <text evidence="10">The sequence shown here is derived from an EMBL/GenBank/DDBJ whole genome shotgun (WGS) entry which is preliminary data.</text>
</comment>
<keyword evidence="4 9" id="KW-0812">Transmembrane</keyword>
<dbReference type="GO" id="GO:0043953">
    <property type="term" value="P:protein transport by the Tat complex"/>
    <property type="evidence" value="ECO:0007669"/>
    <property type="project" value="InterPro"/>
</dbReference>
<keyword evidence="8 9" id="KW-0472">Membrane</keyword>
<evidence type="ECO:0000256" key="4">
    <source>
        <dbReference type="ARBA" id="ARBA00022692"/>
    </source>
</evidence>
<dbReference type="Gene3D" id="1.20.5.3310">
    <property type="match status" value="1"/>
</dbReference>
<evidence type="ECO:0000256" key="6">
    <source>
        <dbReference type="ARBA" id="ARBA00022989"/>
    </source>
</evidence>
<dbReference type="PANTHER" id="PTHR42982:SF1">
    <property type="entry name" value="SEC-INDEPENDENT PROTEIN TRANSLOCASE PROTEIN TATA"/>
    <property type="match status" value="1"/>
</dbReference>
<dbReference type="InterPro" id="IPR003369">
    <property type="entry name" value="TatA/B/E"/>
</dbReference>
<evidence type="ECO:0008006" key="12">
    <source>
        <dbReference type="Google" id="ProtNLM"/>
    </source>
</evidence>
<sequence length="71" mass="7891">MLKNIGPLEILIIGIVLILLFGSKKIIDLARDLGTGTKELKKAKSEYEKASNEQVPEKNVKTEDKEVNILV</sequence>
<keyword evidence="6 9" id="KW-1133">Transmembrane helix</keyword>
<proteinExistence type="predicted"/>
<evidence type="ECO:0000256" key="5">
    <source>
        <dbReference type="ARBA" id="ARBA00022927"/>
    </source>
</evidence>
<evidence type="ECO:0000256" key="8">
    <source>
        <dbReference type="ARBA" id="ARBA00023136"/>
    </source>
</evidence>
<dbReference type="STRING" id="1797517.A3F61_02300"/>
<keyword evidence="7" id="KW-0811">Translocation</keyword>
<evidence type="ECO:0000256" key="1">
    <source>
        <dbReference type="ARBA" id="ARBA00004162"/>
    </source>
</evidence>
<evidence type="ECO:0000256" key="3">
    <source>
        <dbReference type="ARBA" id="ARBA00022475"/>
    </source>
</evidence>
<keyword evidence="2" id="KW-0813">Transport</keyword>
<feature type="transmembrane region" description="Helical" evidence="9">
    <location>
        <begin position="6"/>
        <end position="23"/>
    </location>
</feature>
<organism evidence="10 11">
    <name type="scientific">Candidatus Blackburnbacteria bacterium RIFCSPHIGHO2_12_FULL_41_13b</name>
    <dbReference type="NCBI Taxonomy" id="1797517"/>
    <lineage>
        <taxon>Bacteria</taxon>
        <taxon>Candidatus Blackburniibacteriota</taxon>
    </lineage>
</organism>